<feature type="transmembrane region" description="Helical" evidence="6">
    <location>
        <begin position="327"/>
        <end position="348"/>
    </location>
</feature>
<accession>A0ABR8YE67</accession>
<feature type="transmembrane region" description="Helical" evidence="6">
    <location>
        <begin position="291"/>
        <end position="315"/>
    </location>
</feature>
<feature type="transmembrane region" description="Helical" evidence="6">
    <location>
        <begin position="88"/>
        <end position="111"/>
    </location>
</feature>
<dbReference type="PANTHER" id="PTHR43124:SF3">
    <property type="entry name" value="CHLORAMPHENICOL EFFLUX PUMP RV0191"/>
    <property type="match status" value="1"/>
</dbReference>
<dbReference type="Gene3D" id="1.20.1250.20">
    <property type="entry name" value="MFS general substrate transporter like domains"/>
    <property type="match status" value="1"/>
</dbReference>
<feature type="transmembrane region" description="Helical" evidence="6">
    <location>
        <begin position="266"/>
        <end position="285"/>
    </location>
</feature>
<dbReference type="InterPro" id="IPR036259">
    <property type="entry name" value="MFS_trans_sf"/>
</dbReference>
<proteinExistence type="predicted"/>
<feature type="transmembrane region" description="Helical" evidence="6">
    <location>
        <begin position="64"/>
        <end position="82"/>
    </location>
</feature>
<comment type="caution">
    <text evidence="7">The sequence shown here is derived from an EMBL/GenBank/DDBJ whole genome shotgun (WGS) entry which is preliminary data.</text>
</comment>
<feature type="transmembrane region" description="Helical" evidence="6">
    <location>
        <begin position="123"/>
        <end position="145"/>
    </location>
</feature>
<keyword evidence="8" id="KW-1185">Reference proteome</keyword>
<evidence type="ECO:0000256" key="1">
    <source>
        <dbReference type="ARBA" id="ARBA00004651"/>
    </source>
</evidence>
<feature type="transmembrane region" description="Helical" evidence="6">
    <location>
        <begin position="354"/>
        <end position="373"/>
    </location>
</feature>
<keyword evidence="3 6" id="KW-0812">Transmembrane</keyword>
<feature type="transmembrane region" description="Helical" evidence="6">
    <location>
        <begin position="151"/>
        <end position="168"/>
    </location>
</feature>
<evidence type="ECO:0000256" key="6">
    <source>
        <dbReference type="SAM" id="Phobius"/>
    </source>
</evidence>
<reference evidence="7 8" key="1">
    <citation type="submission" date="2020-08" db="EMBL/GenBank/DDBJ databases">
        <title>A Genomic Blueprint of the Chicken Gut Microbiome.</title>
        <authorList>
            <person name="Gilroy R."/>
            <person name="Ravi A."/>
            <person name="Getino M."/>
            <person name="Pursley I."/>
            <person name="Horton D.L."/>
            <person name="Alikhan N.-F."/>
            <person name="Baker D."/>
            <person name="Gharbi K."/>
            <person name="Hall N."/>
            <person name="Watson M."/>
            <person name="Adriaenssens E.M."/>
            <person name="Foster-Nyarko E."/>
            <person name="Jarju S."/>
            <person name="Secka A."/>
            <person name="Antonio M."/>
            <person name="Oren A."/>
            <person name="Chaudhuri R."/>
            <person name="La Ragione R.M."/>
            <person name="Hildebrand F."/>
            <person name="Pallen M.J."/>
        </authorList>
    </citation>
    <scope>NUCLEOTIDE SEQUENCE [LARGE SCALE GENOMIC DNA]</scope>
    <source>
        <strain evidence="7 8">Sa2BUA2</strain>
    </source>
</reference>
<sequence>MISGMALIAATYGLARFGFGFFLPRFTEAFDLSPSLSGAIQAGSFLSYCVTAAAAARLGACPRLVVACAGATAALGAAGVAAAPNAGILAAGVVIAGGGAGFATPGLVRLIERNIAAARQESAQTVVNAGTGAGIVAAGVLLILTAGQWRLGWAGIAVLSALSAAAVLRSDRSSPGPAEGESGTADPPRLRFGRLAALAKPLGKPLAAALLAGASSAAVWTFGRTVIAGAGSGTQMHSVTAWMVLGAFGVLGAFAGKLVQAASVRTAWTGTVLAMAAATFLLGVAPGTPVAAFAAAALFGGGYTAMSGVLIVWAVRAVPDQASAGTVVLFIALAIGQAAGSAVLGALFREDSPTPAFTAAAVVGILAVLPAVWSRQKTPRRLYAG</sequence>
<dbReference type="PANTHER" id="PTHR43124">
    <property type="entry name" value="PURINE EFFLUX PUMP PBUE"/>
    <property type="match status" value="1"/>
</dbReference>
<evidence type="ECO:0000313" key="7">
    <source>
        <dbReference type="EMBL" id="MBD8042516.1"/>
    </source>
</evidence>
<evidence type="ECO:0000256" key="2">
    <source>
        <dbReference type="ARBA" id="ARBA00022475"/>
    </source>
</evidence>
<name>A0ABR8YE67_9MICC</name>
<feature type="transmembrane region" description="Helical" evidence="6">
    <location>
        <begin position="239"/>
        <end position="259"/>
    </location>
</feature>
<keyword evidence="2" id="KW-1003">Cell membrane</keyword>
<keyword evidence="5 6" id="KW-0472">Membrane</keyword>
<feature type="transmembrane region" description="Helical" evidence="6">
    <location>
        <begin position="206"/>
        <end position="227"/>
    </location>
</feature>
<dbReference type="InterPro" id="IPR011701">
    <property type="entry name" value="MFS"/>
</dbReference>
<evidence type="ECO:0000313" key="8">
    <source>
        <dbReference type="Proteomes" id="UP000652763"/>
    </source>
</evidence>
<dbReference type="Proteomes" id="UP000652763">
    <property type="component" value="Unassembled WGS sequence"/>
</dbReference>
<evidence type="ECO:0000256" key="4">
    <source>
        <dbReference type="ARBA" id="ARBA00022989"/>
    </source>
</evidence>
<evidence type="ECO:0000256" key="3">
    <source>
        <dbReference type="ARBA" id="ARBA00022692"/>
    </source>
</evidence>
<keyword evidence="4 6" id="KW-1133">Transmembrane helix</keyword>
<evidence type="ECO:0000256" key="5">
    <source>
        <dbReference type="ARBA" id="ARBA00023136"/>
    </source>
</evidence>
<feature type="transmembrane region" description="Helical" evidence="6">
    <location>
        <begin position="39"/>
        <end position="57"/>
    </location>
</feature>
<dbReference type="Pfam" id="PF07690">
    <property type="entry name" value="MFS_1"/>
    <property type="match status" value="1"/>
</dbReference>
<dbReference type="SUPFAM" id="SSF103473">
    <property type="entry name" value="MFS general substrate transporter"/>
    <property type="match status" value="1"/>
</dbReference>
<gene>
    <name evidence="7" type="ORF">H9638_01700</name>
</gene>
<dbReference type="EMBL" id="JACSQC010000001">
    <property type="protein sequence ID" value="MBD8042516.1"/>
    <property type="molecule type" value="Genomic_DNA"/>
</dbReference>
<comment type="subcellular location">
    <subcellularLocation>
        <location evidence="1">Cell membrane</location>
        <topology evidence="1">Multi-pass membrane protein</topology>
    </subcellularLocation>
</comment>
<protein>
    <submittedName>
        <fullName evidence="7">MFS transporter</fullName>
    </submittedName>
</protein>
<organism evidence="7 8">
    <name type="scientific">Arthrobacter pullicola</name>
    <dbReference type="NCBI Taxonomy" id="2762224"/>
    <lineage>
        <taxon>Bacteria</taxon>
        <taxon>Bacillati</taxon>
        <taxon>Actinomycetota</taxon>
        <taxon>Actinomycetes</taxon>
        <taxon>Micrococcales</taxon>
        <taxon>Micrococcaceae</taxon>
        <taxon>Arthrobacter</taxon>
    </lineage>
</organism>
<dbReference type="InterPro" id="IPR050189">
    <property type="entry name" value="MFS_Efflux_Transporters"/>
</dbReference>